<keyword evidence="1" id="KW-1133">Transmembrane helix</keyword>
<dbReference type="Proteomes" id="UP000799437">
    <property type="component" value="Unassembled WGS sequence"/>
</dbReference>
<feature type="transmembrane region" description="Helical" evidence="1">
    <location>
        <begin position="116"/>
        <end position="142"/>
    </location>
</feature>
<organism evidence="2 3">
    <name type="scientific">Pseudovirgaria hyperparasitica</name>
    <dbReference type="NCBI Taxonomy" id="470096"/>
    <lineage>
        <taxon>Eukaryota</taxon>
        <taxon>Fungi</taxon>
        <taxon>Dikarya</taxon>
        <taxon>Ascomycota</taxon>
        <taxon>Pezizomycotina</taxon>
        <taxon>Dothideomycetes</taxon>
        <taxon>Dothideomycetes incertae sedis</taxon>
        <taxon>Acrospermales</taxon>
        <taxon>Acrospermaceae</taxon>
        <taxon>Pseudovirgaria</taxon>
    </lineage>
</organism>
<gene>
    <name evidence="2" type="ORF">EJ05DRAFT_509117</name>
</gene>
<feature type="transmembrane region" description="Helical" evidence="1">
    <location>
        <begin position="236"/>
        <end position="259"/>
    </location>
</feature>
<dbReference type="EMBL" id="ML996568">
    <property type="protein sequence ID" value="KAF2760601.1"/>
    <property type="molecule type" value="Genomic_DNA"/>
</dbReference>
<evidence type="ECO:0000313" key="3">
    <source>
        <dbReference type="Proteomes" id="UP000799437"/>
    </source>
</evidence>
<dbReference type="GeneID" id="54489127"/>
<dbReference type="AlphaFoldDB" id="A0A6A6WHH5"/>
<protein>
    <submittedName>
        <fullName evidence="2">Uncharacterized protein</fullName>
    </submittedName>
</protein>
<feature type="transmembrane region" description="Helical" evidence="1">
    <location>
        <begin position="64"/>
        <end position="96"/>
    </location>
</feature>
<evidence type="ECO:0000256" key="1">
    <source>
        <dbReference type="SAM" id="Phobius"/>
    </source>
</evidence>
<sequence>MAPRRESSFGLGDSDGSTSNQCVENHAFGSSYSVGCVSIFGVTLALELLVFCLWIFYRKRIPDLLWYLFGISLLFSILSHIGEIITYTLLACGIFYHEDNYDQNYGDGLGNYYKTYVAIIWLSRLSYVILFAIITIPLLSVVRQVAGTSSRAFRWMHASLLLAYLLLTLTYLGMQSAVNGNRFAWGGRQRQEIGDAYSKIGIATRFIFFFMSVSVAAELMITLVRIKNRGSALGTLLLFSMLFILFLWLNTVSTVAYDIKYDIMKYYIQYDQDRYLADVQAFAGIGTISGVFTFIFLLLLAGATTASATQDAVPHAVGKSGDSKDNEQVLVSASGQQHTMIDHT</sequence>
<accession>A0A6A6WHH5</accession>
<proteinExistence type="predicted"/>
<reference evidence="2" key="1">
    <citation type="journal article" date="2020" name="Stud. Mycol.">
        <title>101 Dothideomycetes genomes: a test case for predicting lifestyles and emergence of pathogens.</title>
        <authorList>
            <person name="Haridas S."/>
            <person name="Albert R."/>
            <person name="Binder M."/>
            <person name="Bloem J."/>
            <person name="Labutti K."/>
            <person name="Salamov A."/>
            <person name="Andreopoulos B."/>
            <person name="Baker S."/>
            <person name="Barry K."/>
            <person name="Bills G."/>
            <person name="Bluhm B."/>
            <person name="Cannon C."/>
            <person name="Castanera R."/>
            <person name="Culley D."/>
            <person name="Daum C."/>
            <person name="Ezra D."/>
            <person name="Gonzalez J."/>
            <person name="Henrissat B."/>
            <person name="Kuo A."/>
            <person name="Liang C."/>
            <person name="Lipzen A."/>
            <person name="Lutzoni F."/>
            <person name="Magnuson J."/>
            <person name="Mondo S."/>
            <person name="Nolan M."/>
            <person name="Ohm R."/>
            <person name="Pangilinan J."/>
            <person name="Park H.-J."/>
            <person name="Ramirez L."/>
            <person name="Alfaro M."/>
            <person name="Sun H."/>
            <person name="Tritt A."/>
            <person name="Yoshinaga Y."/>
            <person name="Zwiers L.-H."/>
            <person name="Turgeon B."/>
            <person name="Goodwin S."/>
            <person name="Spatafora J."/>
            <person name="Crous P."/>
            <person name="Grigoriev I."/>
        </authorList>
    </citation>
    <scope>NUCLEOTIDE SEQUENCE</scope>
    <source>
        <strain evidence="2">CBS 121739</strain>
    </source>
</reference>
<feature type="transmembrane region" description="Helical" evidence="1">
    <location>
        <begin position="279"/>
        <end position="300"/>
    </location>
</feature>
<feature type="transmembrane region" description="Helical" evidence="1">
    <location>
        <begin position="154"/>
        <end position="174"/>
    </location>
</feature>
<dbReference type="RefSeq" id="XP_033603052.1">
    <property type="nucleotide sequence ID" value="XM_033748073.1"/>
</dbReference>
<feature type="transmembrane region" description="Helical" evidence="1">
    <location>
        <begin position="32"/>
        <end position="57"/>
    </location>
</feature>
<name>A0A6A6WHH5_9PEZI</name>
<evidence type="ECO:0000313" key="2">
    <source>
        <dbReference type="EMBL" id="KAF2760601.1"/>
    </source>
</evidence>
<feature type="transmembrane region" description="Helical" evidence="1">
    <location>
        <begin position="206"/>
        <end position="224"/>
    </location>
</feature>
<keyword evidence="3" id="KW-1185">Reference proteome</keyword>
<keyword evidence="1" id="KW-0472">Membrane</keyword>
<keyword evidence="1" id="KW-0812">Transmembrane</keyword>